<evidence type="ECO:0000256" key="7">
    <source>
        <dbReference type="ARBA" id="ARBA00023170"/>
    </source>
</evidence>
<evidence type="ECO:0000256" key="4">
    <source>
        <dbReference type="ARBA" id="ARBA00023015"/>
    </source>
</evidence>
<reference evidence="9 11" key="2">
    <citation type="journal article" date="2013" name="Nature">
        <title>Insights into bilaterian evolution from three spiralian genomes.</title>
        <authorList>
            <person name="Simakov O."/>
            <person name="Marletaz F."/>
            <person name="Cho S.J."/>
            <person name="Edsinger-Gonzales E."/>
            <person name="Havlak P."/>
            <person name="Hellsten U."/>
            <person name="Kuo D.H."/>
            <person name="Larsson T."/>
            <person name="Lv J."/>
            <person name="Arendt D."/>
            <person name="Savage R."/>
            <person name="Osoegawa K."/>
            <person name="de Jong P."/>
            <person name="Grimwood J."/>
            <person name="Chapman J.A."/>
            <person name="Shapiro H."/>
            <person name="Aerts A."/>
            <person name="Otillar R.P."/>
            <person name="Terry A.Y."/>
            <person name="Boore J.L."/>
            <person name="Grigoriev I.V."/>
            <person name="Lindberg D.R."/>
            <person name="Seaver E.C."/>
            <person name="Weisblat D.A."/>
            <person name="Putnam N.H."/>
            <person name="Rokhsar D.S."/>
        </authorList>
    </citation>
    <scope>NUCLEOTIDE SEQUENCE</scope>
</reference>
<evidence type="ECO:0000256" key="1">
    <source>
        <dbReference type="ARBA" id="ARBA00022723"/>
    </source>
</evidence>
<evidence type="ECO:0000256" key="2">
    <source>
        <dbReference type="ARBA" id="ARBA00022771"/>
    </source>
</evidence>
<evidence type="ECO:0000313" key="11">
    <source>
        <dbReference type="Proteomes" id="UP000015101"/>
    </source>
</evidence>
<dbReference type="InterPro" id="IPR001723">
    <property type="entry name" value="Nuclear_hrmn_rcpt"/>
</dbReference>
<dbReference type="Gene3D" id="1.10.565.10">
    <property type="entry name" value="Retinoid X Receptor"/>
    <property type="match status" value="1"/>
</dbReference>
<gene>
    <name evidence="10" type="primary">20201151</name>
    <name evidence="9" type="ORF">HELRODRAFT_165659</name>
</gene>
<evidence type="ECO:0000256" key="5">
    <source>
        <dbReference type="ARBA" id="ARBA00023125"/>
    </source>
</evidence>
<dbReference type="EMBL" id="KB097700">
    <property type="protein sequence ID" value="ESN91606.1"/>
    <property type="molecule type" value="Genomic_DNA"/>
</dbReference>
<accession>T1EX51</accession>
<dbReference type="HOGENOM" id="CLU_089063_0_0_1"/>
<dbReference type="CTD" id="20201151"/>
<dbReference type="SMART" id="SM00430">
    <property type="entry name" value="HOLI"/>
    <property type="match status" value="1"/>
</dbReference>
<keyword evidence="11" id="KW-1185">Reference proteome</keyword>
<dbReference type="eggNOG" id="KOG3575">
    <property type="taxonomic scope" value="Eukaryota"/>
</dbReference>
<evidence type="ECO:0000313" key="9">
    <source>
        <dbReference type="EMBL" id="ESN91606.1"/>
    </source>
</evidence>
<keyword evidence="5" id="KW-0238">DNA-binding</keyword>
<keyword evidence="7" id="KW-0675">Receptor</keyword>
<reference evidence="11" key="1">
    <citation type="submission" date="2012-12" db="EMBL/GenBank/DDBJ databases">
        <authorList>
            <person name="Hellsten U."/>
            <person name="Grimwood J."/>
            <person name="Chapman J.A."/>
            <person name="Shapiro H."/>
            <person name="Aerts A."/>
            <person name="Otillar R.P."/>
            <person name="Terry A.Y."/>
            <person name="Boore J.L."/>
            <person name="Simakov O."/>
            <person name="Marletaz F."/>
            <person name="Cho S.-J."/>
            <person name="Edsinger-Gonzales E."/>
            <person name="Havlak P."/>
            <person name="Kuo D.-H."/>
            <person name="Larsson T."/>
            <person name="Lv J."/>
            <person name="Arendt D."/>
            <person name="Savage R."/>
            <person name="Osoegawa K."/>
            <person name="de Jong P."/>
            <person name="Lindberg D.R."/>
            <person name="Seaver E.C."/>
            <person name="Weisblat D.A."/>
            <person name="Putnam N.H."/>
            <person name="Grigoriev I.V."/>
            <person name="Rokhsar D.S."/>
        </authorList>
    </citation>
    <scope>NUCLEOTIDE SEQUENCE</scope>
</reference>
<dbReference type="GO" id="GO:0045944">
    <property type="term" value="P:positive regulation of transcription by RNA polymerase II"/>
    <property type="evidence" value="ECO:0000318"/>
    <property type="project" value="GO_Central"/>
</dbReference>
<keyword evidence="1" id="KW-0479">Metal-binding</keyword>
<dbReference type="InParanoid" id="T1EX51"/>
<feature type="domain" description="NR LBD" evidence="8">
    <location>
        <begin position="1"/>
        <end position="213"/>
    </location>
</feature>
<dbReference type="GO" id="GO:0000122">
    <property type="term" value="P:negative regulation of transcription by RNA polymerase II"/>
    <property type="evidence" value="ECO:0000318"/>
    <property type="project" value="GO_Central"/>
</dbReference>
<dbReference type="PRINTS" id="PR00398">
    <property type="entry name" value="STRDHORMONER"/>
</dbReference>
<dbReference type="GO" id="GO:0008270">
    <property type="term" value="F:zinc ion binding"/>
    <property type="evidence" value="ECO:0007669"/>
    <property type="project" value="UniProtKB-KW"/>
</dbReference>
<protein>
    <recommendedName>
        <fullName evidence="8">NR LBD domain-containing protein</fullName>
    </recommendedName>
</protein>
<dbReference type="GO" id="GO:0004879">
    <property type="term" value="F:nuclear receptor activity"/>
    <property type="evidence" value="ECO:0000318"/>
    <property type="project" value="GO_Central"/>
</dbReference>
<dbReference type="PROSITE" id="PS51843">
    <property type="entry name" value="NR_LBD"/>
    <property type="match status" value="1"/>
</dbReference>
<keyword evidence="2" id="KW-0863">Zinc-finger</keyword>
<evidence type="ECO:0000259" key="8">
    <source>
        <dbReference type="PROSITE" id="PS51843"/>
    </source>
</evidence>
<dbReference type="GO" id="GO:0000978">
    <property type="term" value="F:RNA polymerase II cis-regulatory region sequence-specific DNA binding"/>
    <property type="evidence" value="ECO:0000318"/>
    <property type="project" value="GO_Central"/>
</dbReference>
<dbReference type="EMBL" id="AMQM01002136">
    <property type="status" value="NOT_ANNOTATED_CDS"/>
    <property type="molecule type" value="Genomic_DNA"/>
</dbReference>
<dbReference type="STRING" id="6412.T1EX51"/>
<keyword evidence="3" id="KW-0862">Zinc</keyword>
<dbReference type="OrthoDB" id="6352325at2759"/>
<dbReference type="Proteomes" id="UP000015101">
    <property type="component" value="Unassembled WGS sequence"/>
</dbReference>
<dbReference type="InterPro" id="IPR050234">
    <property type="entry name" value="Nuclear_hormone_rcpt_NR1"/>
</dbReference>
<keyword evidence="4" id="KW-0805">Transcription regulation</keyword>
<dbReference type="AlphaFoldDB" id="T1EX51"/>
<dbReference type="KEGG" id="hro:HELRODRAFT_165659"/>
<dbReference type="PANTHER" id="PTHR24082:SF283">
    <property type="entry name" value="NUCLEAR HORMONE RECEPTOR HR96"/>
    <property type="match status" value="1"/>
</dbReference>
<dbReference type="OMA" id="AIPAFRI"/>
<dbReference type="EnsemblMetazoa" id="HelroT165659">
    <property type="protein sequence ID" value="HelroP165659"/>
    <property type="gene ID" value="HelroG165659"/>
</dbReference>
<dbReference type="RefSeq" id="XP_009030436.1">
    <property type="nucleotide sequence ID" value="XM_009032188.1"/>
</dbReference>
<evidence type="ECO:0000256" key="6">
    <source>
        <dbReference type="ARBA" id="ARBA00023163"/>
    </source>
</evidence>
<dbReference type="GO" id="GO:0030154">
    <property type="term" value="P:cell differentiation"/>
    <property type="evidence" value="ECO:0000318"/>
    <property type="project" value="GO_Central"/>
</dbReference>
<sequence>MTMNDDFKDDSKEDDLKKVNIAELSMRRVISMTKQIGSFRCLPQEDQIQLLKGGSIELLILRSVITFDKEKKHFLDPLDPEESRAMKLEQLKEAEHGTGLFEDHMKFIWSLVFDLRADETVLILLLIMALFSSDRENLNERLYIATQQERYCQLLKKYLNSRYPISVARQLYPKLILKLTDVRSLNEEHNHVLLKLNPQGIQPLMKEVLDLCR</sequence>
<dbReference type="GO" id="GO:0005634">
    <property type="term" value="C:nucleus"/>
    <property type="evidence" value="ECO:0000318"/>
    <property type="project" value="GO_Central"/>
</dbReference>
<dbReference type="InterPro" id="IPR000536">
    <property type="entry name" value="Nucl_hrmn_rcpt_lig-bd"/>
</dbReference>
<evidence type="ECO:0000256" key="3">
    <source>
        <dbReference type="ARBA" id="ARBA00022833"/>
    </source>
</evidence>
<dbReference type="PANTHER" id="PTHR24082">
    <property type="entry name" value="NUCLEAR HORMONE RECEPTOR"/>
    <property type="match status" value="1"/>
</dbReference>
<dbReference type="InterPro" id="IPR035500">
    <property type="entry name" value="NHR-like_dom_sf"/>
</dbReference>
<evidence type="ECO:0000313" key="10">
    <source>
        <dbReference type="EnsemblMetazoa" id="HelroP165659"/>
    </source>
</evidence>
<dbReference type="GO" id="GO:0030522">
    <property type="term" value="P:intracellular receptor signaling pathway"/>
    <property type="evidence" value="ECO:0000318"/>
    <property type="project" value="GO_Central"/>
</dbReference>
<dbReference type="GeneID" id="20201151"/>
<name>T1EX51_HELRO</name>
<keyword evidence="6" id="KW-0804">Transcription</keyword>
<dbReference type="Pfam" id="PF00104">
    <property type="entry name" value="Hormone_recep"/>
    <property type="match status" value="1"/>
</dbReference>
<dbReference type="SUPFAM" id="SSF48508">
    <property type="entry name" value="Nuclear receptor ligand-binding domain"/>
    <property type="match status" value="1"/>
</dbReference>
<reference evidence="10" key="3">
    <citation type="submission" date="2015-06" db="UniProtKB">
        <authorList>
            <consortium name="EnsemblMetazoa"/>
        </authorList>
    </citation>
    <scope>IDENTIFICATION</scope>
</reference>
<organism evidence="10 11">
    <name type="scientific">Helobdella robusta</name>
    <name type="common">Californian leech</name>
    <dbReference type="NCBI Taxonomy" id="6412"/>
    <lineage>
        <taxon>Eukaryota</taxon>
        <taxon>Metazoa</taxon>
        <taxon>Spiralia</taxon>
        <taxon>Lophotrochozoa</taxon>
        <taxon>Annelida</taxon>
        <taxon>Clitellata</taxon>
        <taxon>Hirudinea</taxon>
        <taxon>Rhynchobdellida</taxon>
        <taxon>Glossiphoniidae</taxon>
        <taxon>Helobdella</taxon>
    </lineage>
</organism>
<proteinExistence type="predicted"/>